<feature type="transmembrane region" description="Helical" evidence="1">
    <location>
        <begin position="21"/>
        <end position="48"/>
    </location>
</feature>
<gene>
    <name evidence="3" type="ORF">COJ15_26820</name>
</gene>
<proteinExistence type="predicted"/>
<sequence>MKAFKKITTWKIGQARQKGSILVEFIMAIPVLFVMIWGILNLMTYLLAASQLNQAAYEGARSISKELRGYEGKDIESQADMDRIKKEITLVVRQNQFLVFGVPGKEPVIAYTKSDCNKLFKPDDFSTKNKNIFCAYIEGYDSGSGKSHQKVVVKMRSEFQFIGAFVKNMEDFVQVNATSVAPMELSDRIKYVKY</sequence>
<dbReference type="Pfam" id="PF07811">
    <property type="entry name" value="TadE"/>
    <property type="match status" value="1"/>
</dbReference>
<protein>
    <recommendedName>
        <fullName evidence="2">TadE-like domain-containing protein</fullName>
    </recommendedName>
</protein>
<dbReference type="InterPro" id="IPR012495">
    <property type="entry name" value="TadE-like_dom"/>
</dbReference>
<reference evidence="3 4" key="1">
    <citation type="submission" date="2017-09" db="EMBL/GenBank/DDBJ databases">
        <title>Large-scale bioinformatics analysis of Bacillus genomes uncovers conserved roles of natural products in bacterial physiology.</title>
        <authorList>
            <consortium name="Agbiome Team Llc"/>
            <person name="Bleich R.M."/>
            <person name="Grubbs K.J."/>
            <person name="Santa Maria K.C."/>
            <person name="Allen S.E."/>
            <person name="Farag S."/>
            <person name="Shank E.A."/>
            <person name="Bowers A."/>
        </authorList>
    </citation>
    <scope>NUCLEOTIDE SEQUENCE [LARGE SCALE GENOMIC DNA]</scope>
    <source>
        <strain evidence="3 4">AFS085496</strain>
    </source>
</reference>
<feature type="domain" description="TadE-like" evidence="2">
    <location>
        <begin position="19"/>
        <end position="61"/>
    </location>
</feature>
<keyword evidence="1" id="KW-0812">Transmembrane</keyword>
<comment type="caution">
    <text evidence="3">The sequence shown here is derived from an EMBL/GenBank/DDBJ whole genome shotgun (WGS) entry which is preliminary data.</text>
</comment>
<evidence type="ECO:0000259" key="2">
    <source>
        <dbReference type="Pfam" id="PF07811"/>
    </source>
</evidence>
<keyword evidence="1" id="KW-1133">Transmembrane helix</keyword>
<dbReference type="Proteomes" id="UP000224003">
    <property type="component" value="Unassembled WGS sequence"/>
</dbReference>
<evidence type="ECO:0000313" key="4">
    <source>
        <dbReference type="Proteomes" id="UP000224003"/>
    </source>
</evidence>
<name>A0A9X6WJE3_BACTU</name>
<dbReference type="AlphaFoldDB" id="A0A9X6WJE3"/>
<evidence type="ECO:0000256" key="1">
    <source>
        <dbReference type="SAM" id="Phobius"/>
    </source>
</evidence>
<organism evidence="3 4">
    <name type="scientific">Bacillus thuringiensis</name>
    <dbReference type="NCBI Taxonomy" id="1428"/>
    <lineage>
        <taxon>Bacteria</taxon>
        <taxon>Bacillati</taxon>
        <taxon>Bacillota</taxon>
        <taxon>Bacilli</taxon>
        <taxon>Bacillales</taxon>
        <taxon>Bacillaceae</taxon>
        <taxon>Bacillus</taxon>
        <taxon>Bacillus cereus group</taxon>
    </lineage>
</organism>
<keyword evidence="1" id="KW-0472">Membrane</keyword>
<accession>A0A9X6WJE3</accession>
<dbReference type="RefSeq" id="WP_098517211.1">
    <property type="nucleotide sequence ID" value="NZ_NUVX01000054.1"/>
</dbReference>
<evidence type="ECO:0000313" key="3">
    <source>
        <dbReference type="EMBL" id="PFJ33987.1"/>
    </source>
</evidence>
<dbReference type="EMBL" id="NUVX01000054">
    <property type="protein sequence ID" value="PFJ33987.1"/>
    <property type="molecule type" value="Genomic_DNA"/>
</dbReference>